<organism evidence="1">
    <name type="scientific">Porphyromonas phage phage029a_Kyudai3</name>
    <dbReference type="NCBI Taxonomy" id="3154119"/>
    <lineage>
        <taxon>Viruses</taxon>
        <taxon>Duplodnaviria</taxon>
        <taxon>Heunggongvirae</taxon>
        <taxon>Uroviricota</taxon>
        <taxon>Caudoviricetes</taxon>
        <taxon>Nixviridae</taxon>
        <taxon>Haasevirus</taxon>
        <taxon>Haasevirus pging00V</taxon>
    </lineage>
</organism>
<name>A0AAT9J9F0_9CAUD</name>
<evidence type="ECO:0000313" key="1">
    <source>
        <dbReference type="EMBL" id="DBA56163.1"/>
    </source>
</evidence>
<accession>A0AAT9J9F0</accession>
<proteinExistence type="predicted"/>
<protein>
    <submittedName>
        <fullName evidence="1">Uncharacterized protein</fullName>
    </submittedName>
</protein>
<reference evidence="1" key="2">
    <citation type="submission" date="2024-05" db="EMBL/GenBank/DDBJ databases">
        <authorList>
            <person name="Matrishin C.B."/>
            <person name="Kauffman K.M."/>
        </authorList>
    </citation>
    <scope>NUCLEOTIDE SEQUENCE</scope>
</reference>
<sequence>MQCGRDAFIEVYPSSLNELLGDILAFDVLLECSVHVCAELLIYWFHIASLLVNSGLSNKDSCIELINSTAEIPSSSATRLQLSAEARSSPRYMRQNLFLSMPVRSKNPIVGVKYSGCPLYLPLMRANSGLSMTHLRGVRRIRWIFCRMALGGLFNRFAISSKDILSRFSTKKSSSASVHGSVIISCKNSDVIIETASSSLCDEQPQDGYKSCTRFRCGAGCNVYCFSVLERENGSIHPIDVRAKRLFAHFVGDLVDVREARREQLPITPHHPTHKQKLSLDMRVQQLLDLRCEALHLSGRCSEADEVLVELLNHNFRIQRLNGWFQDTELTCHGCSSFSSVHFHVFTLFSPAFLSLQRGRILLCRMRPKSICGKSRNRTCYVNGGRKTSPCCATLIPQPFLPLPSCTFTGI</sequence>
<reference evidence="1" key="1">
    <citation type="journal article" date="2023" name="Microbiome">
        <title>Phages are unrecognized players in the ecology of the oral pathogen Porphyromonas gingivalis.</title>
        <authorList>
            <person name="Matrishin C.B."/>
            <person name="Haase E.M."/>
            <person name="Dewhirst F.E."/>
            <person name="Mark Welch J.L."/>
            <person name="Miranda-Sanchez F."/>
            <person name="Chen T."/>
            <person name="MacFarland D.C."/>
            <person name="Kauffman K.M."/>
        </authorList>
    </citation>
    <scope>NUCLEOTIDE SEQUENCE</scope>
</reference>
<dbReference type="EMBL" id="BK068110">
    <property type="protein sequence ID" value="DBA56163.1"/>
    <property type="molecule type" value="Genomic_DNA"/>
</dbReference>